<name>A0A9D1P5U1_9FIRM</name>
<dbReference type="InterPro" id="IPR052054">
    <property type="entry name" value="Oxidative_DNA_repair_enzyme"/>
</dbReference>
<reference evidence="5" key="2">
    <citation type="journal article" date="2021" name="PeerJ">
        <title>Extensive microbial diversity within the chicken gut microbiome revealed by metagenomics and culture.</title>
        <authorList>
            <person name="Gilroy R."/>
            <person name="Ravi A."/>
            <person name="Getino M."/>
            <person name="Pursley I."/>
            <person name="Horton D.L."/>
            <person name="Alikhan N.F."/>
            <person name="Baker D."/>
            <person name="Gharbi K."/>
            <person name="Hall N."/>
            <person name="Watson M."/>
            <person name="Adriaenssens E.M."/>
            <person name="Foster-Nyarko E."/>
            <person name="Jarju S."/>
            <person name="Secka A."/>
            <person name="Antonio M."/>
            <person name="Oren A."/>
            <person name="Chaudhuri R.R."/>
            <person name="La Ragione R."/>
            <person name="Hildebrand F."/>
            <person name="Pallen M.J."/>
        </authorList>
    </citation>
    <scope>NUCLEOTIDE SEQUENCE</scope>
    <source>
        <strain evidence="5">CHK183-6373</strain>
    </source>
</reference>
<evidence type="ECO:0000259" key="4">
    <source>
        <dbReference type="SMART" id="SM00478"/>
    </source>
</evidence>
<dbReference type="CDD" id="cd00056">
    <property type="entry name" value="ENDO3c"/>
    <property type="match status" value="1"/>
</dbReference>
<reference evidence="5" key="1">
    <citation type="submission" date="2020-10" db="EMBL/GenBank/DDBJ databases">
        <authorList>
            <person name="Gilroy R."/>
        </authorList>
    </citation>
    <scope>NUCLEOTIDE SEQUENCE</scope>
    <source>
        <strain evidence="5">CHK183-6373</strain>
    </source>
</reference>
<sequence length="262" mass="29802">MEKQKLDPQLTLMDSAQCFHWRKTAHGYAAIVAGKPMFVRAGEVPEDGAYFDWDRDYGAIARRYAQFPALQRWMDALPGLRVLRQPVWEALVAFILSSNNNAVRIRQLVWKVCALGPQREIDGEPMRGFPTPETLARAGAETLRQMGCGYRAEFLEHTARRVADGFELDALRRMEYEQAREKLLTLHGVGPKVADCVLLFGCAHTRAFPVDVWMARAMERHFGMAGLSREQMREKAQQIFGEDAGLVQQYIFHAMRTGLAEE</sequence>
<dbReference type="EC" id="4.2.99.18" evidence="2"/>
<evidence type="ECO:0000256" key="1">
    <source>
        <dbReference type="ARBA" id="ARBA00010679"/>
    </source>
</evidence>
<dbReference type="InterPro" id="IPR011257">
    <property type="entry name" value="DNA_glycosylase"/>
</dbReference>
<dbReference type="SMART" id="SM00478">
    <property type="entry name" value="ENDO3c"/>
    <property type="match status" value="1"/>
</dbReference>
<evidence type="ECO:0000313" key="6">
    <source>
        <dbReference type="Proteomes" id="UP000886884"/>
    </source>
</evidence>
<proteinExistence type="inferred from homology"/>
<evidence type="ECO:0000256" key="3">
    <source>
        <dbReference type="ARBA" id="ARBA00044632"/>
    </source>
</evidence>
<dbReference type="Gene3D" id="1.10.1670.10">
    <property type="entry name" value="Helix-hairpin-Helix base-excision DNA repair enzymes (C-terminal)"/>
    <property type="match status" value="1"/>
</dbReference>
<dbReference type="GO" id="GO:0006284">
    <property type="term" value="P:base-excision repair"/>
    <property type="evidence" value="ECO:0007669"/>
    <property type="project" value="InterPro"/>
</dbReference>
<dbReference type="Gene3D" id="1.10.340.30">
    <property type="entry name" value="Hypothetical protein, domain 2"/>
    <property type="match status" value="1"/>
</dbReference>
<comment type="caution">
    <text evidence="5">The sequence shown here is derived from an EMBL/GenBank/DDBJ whole genome shotgun (WGS) entry which is preliminary data.</text>
</comment>
<dbReference type="GO" id="GO:0140078">
    <property type="term" value="F:class I DNA-(apurinic or apyrimidinic site) endonuclease activity"/>
    <property type="evidence" value="ECO:0007669"/>
    <property type="project" value="UniProtKB-EC"/>
</dbReference>
<comment type="catalytic activity">
    <reaction evidence="3">
        <text>2'-deoxyribonucleotide-(2'-deoxyribose 5'-phosphate)-2'-deoxyribonucleotide-DNA = a 3'-end 2'-deoxyribonucleotide-(2,3-dehydro-2,3-deoxyribose 5'-phosphate)-DNA + a 5'-end 5'-phospho-2'-deoxyribonucleoside-DNA + H(+)</text>
        <dbReference type="Rhea" id="RHEA:66592"/>
        <dbReference type="Rhea" id="RHEA-COMP:13180"/>
        <dbReference type="Rhea" id="RHEA-COMP:16897"/>
        <dbReference type="Rhea" id="RHEA-COMP:17067"/>
        <dbReference type="ChEBI" id="CHEBI:15378"/>
        <dbReference type="ChEBI" id="CHEBI:136412"/>
        <dbReference type="ChEBI" id="CHEBI:157695"/>
        <dbReference type="ChEBI" id="CHEBI:167181"/>
        <dbReference type="EC" id="4.2.99.18"/>
    </reaction>
</comment>
<dbReference type="Proteomes" id="UP000886884">
    <property type="component" value="Unassembled WGS sequence"/>
</dbReference>
<dbReference type="SUPFAM" id="SSF55945">
    <property type="entry name" value="TATA-box binding protein-like"/>
    <property type="match status" value="1"/>
</dbReference>
<evidence type="ECO:0000256" key="2">
    <source>
        <dbReference type="ARBA" id="ARBA00012720"/>
    </source>
</evidence>
<dbReference type="PANTHER" id="PTHR10242:SF2">
    <property type="entry name" value="N-GLYCOSYLASE_DNA LYASE"/>
    <property type="match status" value="1"/>
</dbReference>
<dbReference type="Pfam" id="PF00730">
    <property type="entry name" value="HhH-GPD"/>
    <property type="match status" value="1"/>
</dbReference>
<comment type="similarity">
    <text evidence="1">Belongs to the type-1 OGG1 family.</text>
</comment>
<feature type="domain" description="HhH-GPD" evidence="4">
    <location>
        <begin position="96"/>
        <end position="256"/>
    </location>
</feature>
<dbReference type="EMBL" id="DVOT01000016">
    <property type="protein sequence ID" value="HIV26496.1"/>
    <property type="molecule type" value="Genomic_DNA"/>
</dbReference>
<accession>A0A9D1P5U1</accession>
<protein>
    <recommendedName>
        <fullName evidence="2">DNA-(apurinic or apyrimidinic site) lyase</fullName>
        <ecNumber evidence="2">4.2.99.18</ecNumber>
    </recommendedName>
</protein>
<dbReference type="InterPro" id="IPR003265">
    <property type="entry name" value="HhH-GPD_domain"/>
</dbReference>
<gene>
    <name evidence="5" type="ORF">IAA64_00885</name>
</gene>
<evidence type="ECO:0000313" key="5">
    <source>
        <dbReference type="EMBL" id="HIV26496.1"/>
    </source>
</evidence>
<dbReference type="SUPFAM" id="SSF48150">
    <property type="entry name" value="DNA-glycosylase"/>
    <property type="match status" value="1"/>
</dbReference>
<dbReference type="InterPro" id="IPR023170">
    <property type="entry name" value="HhH_base_excis_C"/>
</dbReference>
<dbReference type="PANTHER" id="PTHR10242">
    <property type="entry name" value="8-OXOGUANINE DNA GLYCOSYLASE"/>
    <property type="match status" value="1"/>
</dbReference>
<dbReference type="AlphaFoldDB" id="A0A9D1P5U1"/>
<dbReference type="Gene3D" id="3.30.310.260">
    <property type="match status" value="1"/>
</dbReference>
<organism evidence="5 6">
    <name type="scientific">Candidatus Ornithocaccomicrobium faecavium</name>
    <dbReference type="NCBI Taxonomy" id="2840890"/>
    <lineage>
        <taxon>Bacteria</taxon>
        <taxon>Bacillati</taxon>
        <taxon>Bacillota</taxon>
        <taxon>Clostridia</taxon>
        <taxon>Candidatus Ornithocaccomicrobium</taxon>
    </lineage>
</organism>